<name>A0ABN9VKU5_9DINO</name>
<feature type="non-terminal residue" evidence="2">
    <location>
        <position position="1"/>
    </location>
</feature>
<feature type="compositionally biased region" description="Basic and acidic residues" evidence="1">
    <location>
        <begin position="35"/>
        <end position="44"/>
    </location>
</feature>
<evidence type="ECO:0000256" key="1">
    <source>
        <dbReference type="SAM" id="MobiDB-lite"/>
    </source>
</evidence>
<feature type="compositionally biased region" description="Basic and acidic residues" evidence="1">
    <location>
        <begin position="82"/>
        <end position="94"/>
    </location>
</feature>
<feature type="compositionally biased region" description="Basic and acidic residues" evidence="1">
    <location>
        <begin position="58"/>
        <end position="74"/>
    </location>
</feature>
<accession>A0ABN9VKU5</accession>
<dbReference type="Proteomes" id="UP001189429">
    <property type="component" value="Unassembled WGS sequence"/>
</dbReference>
<proteinExistence type="predicted"/>
<evidence type="ECO:0000313" key="3">
    <source>
        <dbReference type="Proteomes" id="UP001189429"/>
    </source>
</evidence>
<sequence length="94" mass="10645">DGSFPSCAGGQDEAESDSDRDADEEEKIPMTCESSHVDENEADKKHFKPLDPIGNQDNRGDRGDLRDGKKRISPDELMEVTPCHKYEEEGHWQR</sequence>
<evidence type="ECO:0000313" key="2">
    <source>
        <dbReference type="EMBL" id="CAK0872773.1"/>
    </source>
</evidence>
<gene>
    <name evidence="2" type="ORF">PCOR1329_LOCUS58140</name>
</gene>
<keyword evidence="3" id="KW-1185">Reference proteome</keyword>
<feature type="compositionally biased region" description="Acidic residues" evidence="1">
    <location>
        <begin position="12"/>
        <end position="26"/>
    </location>
</feature>
<organism evidence="2 3">
    <name type="scientific">Prorocentrum cordatum</name>
    <dbReference type="NCBI Taxonomy" id="2364126"/>
    <lineage>
        <taxon>Eukaryota</taxon>
        <taxon>Sar</taxon>
        <taxon>Alveolata</taxon>
        <taxon>Dinophyceae</taxon>
        <taxon>Prorocentrales</taxon>
        <taxon>Prorocentraceae</taxon>
        <taxon>Prorocentrum</taxon>
    </lineage>
</organism>
<reference evidence="2" key="1">
    <citation type="submission" date="2023-10" db="EMBL/GenBank/DDBJ databases">
        <authorList>
            <person name="Chen Y."/>
            <person name="Shah S."/>
            <person name="Dougan E. K."/>
            <person name="Thang M."/>
            <person name="Chan C."/>
        </authorList>
    </citation>
    <scope>NUCLEOTIDE SEQUENCE [LARGE SCALE GENOMIC DNA]</scope>
</reference>
<feature type="non-terminal residue" evidence="2">
    <location>
        <position position="94"/>
    </location>
</feature>
<dbReference type="EMBL" id="CAUYUJ010017198">
    <property type="protein sequence ID" value="CAK0872773.1"/>
    <property type="molecule type" value="Genomic_DNA"/>
</dbReference>
<comment type="caution">
    <text evidence="2">The sequence shown here is derived from an EMBL/GenBank/DDBJ whole genome shotgun (WGS) entry which is preliminary data.</text>
</comment>
<feature type="region of interest" description="Disordered" evidence="1">
    <location>
        <begin position="1"/>
        <end position="94"/>
    </location>
</feature>
<protein>
    <submittedName>
        <fullName evidence="2">Uncharacterized protein</fullName>
    </submittedName>
</protein>